<evidence type="ECO:0000259" key="5">
    <source>
        <dbReference type="PROSITE" id="PS50893"/>
    </source>
</evidence>
<dbReference type="EMBL" id="JWHL01000003">
    <property type="protein sequence ID" value="MBR1368571.1"/>
    <property type="molecule type" value="Genomic_DNA"/>
</dbReference>
<feature type="domain" description="ABC transporter" evidence="5">
    <location>
        <begin position="2"/>
        <end position="231"/>
    </location>
</feature>
<comment type="similarity">
    <text evidence="1">Belongs to the ABC transporter superfamily.</text>
</comment>
<name>A0A8J7W6F9_9EURY</name>
<dbReference type="SUPFAM" id="SSF52540">
    <property type="entry name" value="P-loop containing nucleoside triphosphate hydrolases"/>
    <property type="match status" value="1"/>
</dbReference>
<dbReference type="PANTHER" id="PTHR42711:SF5">
    <property type="entry name" value="ABC TRANSPORTER ATP-BINDING PROTEIN NATA"/>
    <property type="match status" value="1"/>
</dbReference>
<sequence length="297" mass="32936">MIHGRGIRKEFNGYTALKGVDIDLPESGIFGIIGHNGAGKTTLLKILSGLLTPTEGTLIIDGIDVIADPTELKMRLGYLPEESRLYDTMTVDAYLNFFGEIYGMSRSEIQRRSDELLTSLNLDHNGKKIGELSKGMRRKVAIARSILHDPDILVYDEATSGLDPMTSRFITAYLRTLRREGKTIIISAHNLYQVEEISDWVLILSEGVEVASGSMDELRERFGSITYYIHFLIDDPASLREIADIIPDDGMYRASVKTLDGLNAVTAQISSSGGRVERIESRYPSLEEMLMAVGKNG</sequence>
<comment type="caution">
    <text evidence="6">The sequence shown here is derived from an EMBL/GenBank/DDBJ whole genome shotgun (WGS) entry which is preliminary data.</text>
</comment>
<dbReference type="SMART" id="SM00382">
    <property type="entry name" value="AAA"/>
    <property type="match status" value="1"/>
</dbReference>
<keyword evidence="4" id="KW-0067">ATP-binding</keyword>
<protein>
    <submittedName>
        <fullName evidence="6">ABC transporter ATPase</fullName>
    </submittedName>
</protein>
<dbReference type="InterPro" id="IPR025302">
    <property type="entry name" value="DrrA1/2-like_C"/>
</dbReference>
<dbReference type="Proteomes" id="UP000730161">
    <property type="component" value="Unassembled WGS sequence"/>
</dbReference>
<dbReference type="InterPro" id="IPR050763">
    <property type="entry name" value="ABC_transporter_ATP-binding"/>
</dbReference>
<accession>A0A8J7W6F9</accession>
<dbReference type="RefSeq" id="WP_211530203.1">
    <property type="nucleotide sequence ID" value="NZ_JWHL01000003.1"/>
</dbReference>
<dbReference type="Pfam" id="PF00005">
    <property type="entry name" value="ABC_tran"/>
    <property type="match status" value="1"/>
</dbReference>
<dbReference type="GO" id="GO:0005524">
    <property type="term" value="F:ATP binding"/>
    <property type="evidence" value="ECO:0007669"/>
    <property type="project" value="UniProtKB-KW"/>
</dbReference>
<evidence type="ECO:0000256" key="4">
    <source>
        <dbReference type="ARBA" id="ARBA00022840"/>
    </source>
</evidence>
<dbReference type="InterPro" id="IPR017871">
    <property type="entry name" value="ABC_transporter-like_CS"/>
</dbReference>
<evidence type="ECO:0000256" key="2">
    <source>
        <dbReference type="ARBA" id="ARBA00022448"/>
    </source>
</evidence>
<dbReference type="InterPro" id="IPR027417">
    <property type="entry name" value="P-loop_NTPase"/>
</dbReference>
<evidence type="ECO:0000313" key="6">
    <source>
        <dbReference type="EMBL" id="MBR1368571.1"/>
    </source>
</evidence>
<keyword evidence="3" id="KW-0547">Nucleotide-binding</keyword>
<evidence type="ECO:0000256" key="1">
    <source>
        <dbReference type="ARBA" id="ARBA00005417"/>
    </source>
</evidence>
<dbReference type="PROSITE" id="PS50893">
    <property type="entry name" value="ABC_TRANSPORTER_2"/>
    <property type="match status" value="1"/>
</dbReference>
<keyword evidence="7" id="KW-1185">Reference proteome</keyword>
<organism evidence="6 7">
    <name type="scientific">Methanocalculus chunghsingensis</name>
    <dbReference type="NCBI Taxonomy" id="156457"/>
    <lineage>
        <taxon>Archaea</taxon>
        <taxon>Methanobacteriati</taxon>
        <taxon>Methanobacteriota</taxon>
        <taxon>Stenosarchaea group</taxon>
        <taxon>Methanomicrobia</taxon>
        <taxon>Methanomicrobiales</taxon>
        <taxon>Methanocalculaceae</taxon>
        <taxon>Methanocalculus</taxon>
    </lineage>
</organism>
<proteinExistence type="inferred from homology"/>
<evidence type="ECO:0000256" key="3">
    <source>
        <dbReference type="ARBA" id="ARBA00022741"/>
    </source>
</evidence>
<dbReference type="InterPro" id="IPR003439">
    <property type="entry name" value="ABC_transporter-like_ATP-bd"/>
</dbReference>
<dbReference type="GO" id="GO:0016887">
    <property type="term" value="F:ATP hydrolysis activity"/>
    <property type="evidence" value="ECO:0007669"/>
    <property type="project" value="InterPro"/>
</dbReference>
<reference evidence="6" key="1">
    <citation type="submission" date="2014-12" db="EMBL/GenBank/DDBJ databases">
        <authorList>
            <person name="Huang H.-H."/>
            <person name="Chen S.-C."/>
            <person name="Lai M.-C."/>
        </authorList>
    </citation>
    <scope>NUCLEOTIDE SEQUENCE</scope>
    <source>
        <strain evidence="6">K1F9705b</strain>
    </source>
</reference>
<dbReference type="OrthoDB" id="87732at2157"/>
<dbReference type="PROSITE" id="PS00211">
    <property type="entry name" value="ABC_TRANSPORTER_1"/>
    <property type="match status" value="1"/>
</dbReference>
<keyword evidence="2" id="KW-0813">Transport</keyword>
<dbReference type="InterPro" id="IPR003593">
    <property type="entry name" value="AAA+_ATPase"/>
</dbReference>
<evidence type="ECO:0000313" key="7">
    <source>
        <dbReference type="Proteomes" id="UP000730161"/>
    </source>
</evidence>
<dbReference type="CDD" id="cd03230">
    <property type="entry name" value="ABC_DR_subfamily_A"/>
    <property type="match status" value="1"/>
</dbReference>
<dbReference type="Pfam" id="PF13732">
    <property type="entry name" value="DrrA1-3_C"/>
    <property type="match status" value="1"/>
</dbReference>
<dbReference type="AlphaFoldDB" id="A0A8J7W6F9"/>
<dbReference type="Gene3D" id="3.40.50.300">
    <property type="entry name" value="P-loop containing nucleotide triphosphate hydrolases"/>
    <property type="match status" value="1"/>
</dbReference>
<dbReference type="PANTHER" id="PTHR42711">
    <property type="entry name" value="ABC TRANSPORTER ATP-BINDING PROTEIN"/>
    <property type="match status" value="1"/>
</dbReference>
<gene>
    <name evidence="6" type="ORF">RJ53_03255</name>
</gene>